<gene>
    <name evidence="1" type="ORF">K435DRAFT_704511</name>
</gene>
<accession>A0A4S8KM36</accession>
<dbReference type="Proteomes" id="UP000297245">
    <property type="component" value="Unassembled WGS sequence"/>
</dbReference>
<dbReference type="OrthoDB" id="2662791at2759"/>
<evidence type="ECO:0000313" key="2">
    <source>
        <dbReference type="Proteomes" id="UP000297245"/>
    </source>
</evidence>
<reference evidence="1 2" key="1">
    <citation type="journal article" date="2019" name="Nat. Ecol. Evol.">
        <title>Megaphylogeny resolves global patterns of mushroom evolution.</title>
        <authorList>
            <person name="Varga T."/>
            <person name="Krizsan K."/>
            <person name="Foldi C."/>
            <person name="Dima B."/>
            <person name="Sanchez-Garcia M."/>
            <person name="Sanchez-Ramirez S."/>
            <person name="Szollosi G.J."/>
            <person name="Szarkandi J.G."/>
            <person name="Papp V."/>
            <person name="Albert L."/>
            <person name="Andreopoulos W."/>
            <person name="Angelini C."/>
            <person name="Antonin V."/>
            <person name="Barry K.W."/>
            <person name="Bougher N.L."/>
            <person name="Buchanan P."/>
            <person name="Buyck B."/>
            <person name="Bense V."/>
            <person name="Catcheside P."/>
            <person name="Chovatia M."/>
            <person name="Cooper J."/>
            <person name="Damon W."/>
            <person name="Desjardin D."/>
            <person name="Finy P."/>
            <person name="Geml J."/>
            <person name="Haridas S."/>
            <person name="Hughes K."/>
            <person name="Justo A."/>
            <person name="Karasinski D."/>
            <person name="Kautmanova I."/>
            <person name="Kiss B."/>
            <person name="Kocsube S."/>
            <person name="Kotiranta H."/>
            <person name="LaButti K.M."/>
            <person name="Lechner B.E."/>
            <person name="Liimatainen K."/>
            <person name="Lipzen A."/>
            <person name="Lukacs Z."/>
            <person name="Mihaltcheva S."/>
            <person name="Morgado L.N."/>
            <person name="Niskanen T."/>
            <person name="Noordeloos M.E."/>
            <person name="Ohm R.A."/>
            <person name="Ortiz-Santana B."/>
            <person name="Ovrebo C."/>
            <person name="Racz N."/>
            <person name="Riley R."/>
            <person name="Savchenko A."/>
            <person name="Shiryaev A."/>
            <person name="Soop K."/>
            <person name="Spirin V."/>
            <person name="Szebenyi C."/>
            <person name="Tomsovsky M."/>
            <person name="Tulloss R.E."/>
            <person name="Uehling J."/>
            <person name="Grigoriev I.V."/>
            <person name="Vagvolgyi C."/>
            <person name="Papp T."/>
            <person name="Martin F.M."/>
            <person name="Miettinen O."/>
            <person name="Hibbett D.S."/>
            <person name="Nagy L.G."/>
        </authorList>
    </citation>
    <scope>NUCLEOTIDE SEQUENCE [LARGE SCALE GENOMIC DNA]</scope>
    <source>
        <strain evidence="1 2">CBS 962.96</strain>
    </source>
</reference>
<organism evidence="1 2">
    <name type="scientific">Dendrothele bispora (strain CBS 962.96)</name>
    <dbReference type="NCBI Taxonomy" id="1314807"/>
    <lineage>
        <taxon>Eukaryota</taxon>
        <taxon>Fungi</taxon>
        <taxon>Dikarya</taxon>
        <taxon>Basidiomycota</taxon>
        <taxon>Agaricomycotina</taxon>
        <taxon>Agaricomycetes</taxon>
        <taxon>Agaricomycetidae</taxon>
        <taxon>Agaricales</taxon>
        <taxon>Agaricales incertae sedis</taxon>
        <taxon>Dendrothele</taxon>
    </lineage>
</organism>
<dbReference type="AlphaFoldDB" id="A0A4S8KM36"/>
<dbReference type="Pfam" id="PF00023">
    <property type="entry name" value="Ank"/>
    <property type="match status" value="1"/>
</dbReference>
<dbReference type="InterPro" id="IPR002110">
    <property type="entry name" value="Ankyrin_rpt"/>
</dbReference>
<dbReference type="SUPFAM" id="SSF48403">
    <property type="entry name" value="Ankyrin repeat"/>
    <property type="match status" value="1"/>
</dbReference>
<dbReference type="InterPro" id="IPR036770">
    <property type="entry name" value="Ankyrin_rpt-contain_sf"/>
</dbReference>
<dbReference type="EMBL" id="ML180816">
    <property type="protein sequence ID" value="THU76599.1"/>
    <property type="molecule type" value="Genomic_DNA"/>
</dbReference>
<keyword evidence="2" id="KW-1185">Reference proteome</keyword>
<evidence type="ECO:0000313" key="1">
    <source>
        <dbReference type="EMBL" id="THU76599.1"/>
    </source>
</evidence>
<sequence length="52" mass="5606">MSTPGTLRVSLMWAAYQGHALSVDLLLCLGTKPNTEDDAALTPLHWAVVRAN</sequence>
<proteinExistence type="predicted"/>
<protein>
    <submittedName>
        <fullName evidence="1">Uncharacterized protein</fullName>
    </submittedName>
</protein>
<name>A0A4S8KM36_DENBC</name>
<dbReference type="Gene3D" id="1.25.40.20">
    <property type="entry name" value="Ankyrin repeat-containing domain"/>
    <property type="match status" value="1"/>
</dbReference>